<feature type="region of interest" description="Disordered" evidence="1">
    <location>
        <begin position="145"/>
        <end position="214"/>
    </location>
</feature>
<feature type="compositionally biased region" description="Basic residues" evidence="1">
    <location>
        <begin position="241"/>
        <end position="257"/>
    </location>
</feature>
<name>A0A6J2VSV0_CHACN</name>
<evidence type="ECO:0000256" key="1">
    <source>
        <dbReference type="SAM" id="MobiDB-lite"/>
    </source>
</evidence>
<feature type="region of interest" description="Disordered" evidence="1">
    <location>
        <begin position="389"/>
        <end position="418"/>
    </location>
</feature>
<dbReference type="RefSeq" id="XP_030634301.1">
    <property type="nucleotide sequence ID" value="XM_030778441.1"/>
</dbReference>
<proteinExistence type="predicted"/>
<dbReference type="GeneID" id="115815487"/>
<dbReference type="GO" id="GO:0006355">
    <property type="term" value="P:regulation of DNA-templated transcription"/>
    <property type="evidence" value="ECO:0007669"/>
    <property type="project" value="InterPro"/>
</dbReference>
<dbReference type="Proteomes" id="UP000504632">
    <property type="component" value="Chromosome 6"/>
</dbReference>
<feature type="compositionally biased region" description="Polar residues" evidence="1">
    <location>
        <begin position="150"/>
        <end position="161"/>
    </location>
</feature>
<dbReference type="InterPro" id="IPR043442">
    <property type="entry name" value="Perm1"/>
</dbReference>
<feature type="compositionally biased region" description="Basic and acidic residues" evidence="1">
    <location>
        <begin position="163"/>
        <end position="173"/>
    </location>
</feature>
<feature type="compositionally biased region" description="Polar residues" evidence="1">
    <location>
        <begin position="69"/>
        <end position="99"/>
    </location>
</feature>
<dbReference type="PANTHER" id="PTHR47282:SF1">
    <property type="entry name" value="PGC-1 AND ERR-INDUCED REGULATOR IN MUSCLE PROTEIN 1"/>
    <property type="match status" value="1"/>
</dbReference>
<sequence length="856" mass="96492">MDDLDHSVLIAEQDWNKFYEESEECSLQQPDLAQSDDSGLSDAEESRHAVPELSRPIQSSLEHPAVSGEGTSESQTDLVQGSESGIPSEQPDNTNNLRTDNPEPELRIPEEKCTRQPGQRALSDSNNAGAIPSCLAFEVNAEDHDKNLTKEQQNYSKNPGGQQDERQTEDKTDQVIVEPVTHSPCGQVNRHSKVLEQQETSETVTRVTDDVAGQKTEKERWFVTVNDSPARLRASVCASGQKKRRKKKSSRKSTHRRPTSEGQCPLFRSETEAEGEGDNESDAKDNQFPELQHSNTIPRKVPQNLQLQDEHLSQSGHVIGEPMHCPEGTEGQEPSNERTAILDEALGPTRPIYAISSFWDEMEKLTINDILQLRIANNRSPLRMRIDEETAPTDDNILHLMDQGQGSSKDESLQDSVSVDDTADSDYFTHLDDSKPDRSSCEFSTFSDFDEEFLQILQSVSATPTPEPQDAEEKNQSFLESTDTKVFYQDQTLEATILSHHRKSEDLMMLRSENGTPLYLFPNSDSQDLLLSTCQDPDLSPIIVEGSNAVRATPSPVLSVSDILDDHFLMSLQEIFKEDCDEQEPRARSWDRPRSTVPIPYSDNLSVSESYDYFFSDFEVGNLFFPSKEGLQKTEEKTVPIFSTSHPVVRDAAFPEVEEIVETEEEDECAPIRVMTRFSSQSQHRTEASATPDAYFYTNQRRNWKSLFSLRRIRLPEKGMSWCRQASSWVFPAIARKADCTVWESECTSAIPKVATVSPTHPTTLQLDDLLLQRFAKQQRHLQTAMSVTKRDGFTLSIKQADMCLVCIAFASWVLKSTNPQSADMWKAALLANVSAISAIQYLRQYMNEEKAQLKR</sequence>
<gene>
    <name evidence="3" type="primary">perm1b</name>
</gene>
<feature type="compositionally biased region" description="Polar residues" evidence="1">
    <location>
        <begin position="25"/>
        <end position="38"/>
    </location>
</feature>
<dbReference type="InParanoid" id="A0A6J2VSV0"/>
<organism evidence="2 3">
    <name type="scientific">Chanos chanos</name>
    <name type="common">Milkfish</name>
    <name type="synonym">Mugil chanos</name>
    <dbReference type="NCBI Taxonomy" id="29144"/>
    <lineage>
        <taxon>Eukaryota</taxon>
        <taxon>Metazoa</taxon>
        <taxon>Chordata</taxon>
        <taxon>Craniata</taxon>
        <taxon>Vertebrata</taxon>
        <taxon>Euteleostomi</taxon>
        <taxon>Actinopterygii</taxon>
        <taxon>Neopterygii</taxon>
        <taxon>Teleostei</taxon>
        <taxon>Ostariophysi</taxon>
        <taxon>Gonorynchiformes</taxon>
        <taxon>Chanidae</taxon>
        <taxon>Chanos</taxon>
    </lineage>
</organism>
<dbReference type="GO" id="GO:0005737">
    <property type="term" value="C:cytoplasm"/>
    <property type="evidence" value="ECO:0007669"/>
    <property type="project" value="TreeGrafter"/>
</dbReference>
<evidence type="ECO:0000313" key="3">
    <source>
        <dbReference type="RefSeq" id="XP_030634301.1"/>
    </source>
</evidence>
<dbReference type="OrthoDB" id="8943218at2759"/>
<dbReference type="CTD" id="799552"/>
<feature type="region of interest" description="Disordered" evidence="1">
    <location>
        <begin position="21"/>
        <end position="130"/>
    </location>
</feature>
<reference evidence="3" key="1">
    <citation type="submission" date="2025-08" db="UniProtKB">
        <authorList>
            <consortium name="RefSeq"/>
        </authorList>
    </citation>
    <scope>IDENTIFICATION</scope>
</reference>
<keyword evidence="2" id="KW-1185">Reference proteome</keyword>
<dbReference type="AlphaFoldDB" id="A0A6J2VSV0"/>
<protein>
    <submittedName>
        <fullName evidence="3">Uncharacterized protein perm1b</fullName>
    </submittedName>
</protein>
<dbReference type="PANTHER" id="PTHR47282">
    <property type="entry name" value="PGC-1 AND ERR-INDUCED REGULATOR IN MUSCLE PROTEIN 1"/>
    <property type="match status" value="1"/>
</dbReference>
<feature type="compositionally biased region" description="Basic and acidic residues" evidence="1">
    <location>
        <begin position="100"/>
        <end position="114"/>
    </location>
</feature>
<feature type="region of interest" description="Disordered" evidence="1">
    <location>
        <begin position="229"/>
        <end position="287"/>
    </location>
</feature>
<dbReference type="GO" id="GO:0014850">
    <property type="term" value="P:response to muscle activity"/>
    <property type="evidence" value="ECO:0007669"/>
    <property type="project" value="TreeGrafter"/>
</dbReference>
<accession>A0A6J2VSV0</accession>
<dbReference type="FunCoup" id="A0A6J2VSV0">
    <property type="interactions" value="7"/>
</dbReference>
<feature type="compositionally biased region" description="Polar residues" evidence="1">
    <location>
        <begin position="195"/>
        <end position="206"/>
    </location>
</feature>
<dbReference type="GO" id="GO:0005634">
    <property type="term" value="C:nucleus"/>
    <property type="evidence" value="ECO:0007669"/>
    <property type="project" value="TreeGrafter"/>
</dbReference>
<evidence type="ECO:0000313" key="2">
    <source>
        <dbReference type="Proteomes" id="UP000504632"/>
    </source>
</evidence>